<name>A0AAU7CS03_9BACT</name>
<evidence type="ECO:0000256" key="1">
    <source>
        <dbReference type="ARBA" id="ARBA00022603"/>
    </source>
</evidence>
<dbReference type="Pfam" id="PF00891">
    <property type="entry name" value="Methyltransf_2"/>
    <property type="match status" value="1"/>
</dbReference>
<evidence type="ECO:0000259" key="4">
    <source>
        <dbReference type="Pfam" id="PF00891"/>
    </source>
</evidence>
<proteinExistence type="predicted"/>
<organism evidence="5">
    <name type="scientific">Singulisphaera sp. Ch08</name>
    <dbReference type="NCBI Taxonomy" id="3120278"/>
    <lineage>
        <taxon>Bacteria</taxon>
        <taxon>Pseudomonadati</taxon>
        <taxon>Planctomycetota</taxon>
        <taxon>Planctomycetia</taxon>
        <taxon>Isosphaerales</taxon>
        <taxon>Isosphaeraceae</taxon>
        <taxon>Singulisphaera</taxon>
    </lineage>
</organism>
<keyword evidence="3" id="KW-0949">S-adenosyl-L-methionine</keyword>
<dbReference type="InterPro" id="IPR029063">
    <property type="entry name" value="SAM-dependent_MTases_sf"/>
</dbReference>
<dbReference type="PANTHER" id="PTHR43712:SF2">
    <property type="entry name" value="O-METHYLTRANSFERASE CICE"/>
    <property type="match status" value="1"/>
</dbReference>
<dbReference type="GO" id="GO:0032259">
    <property type="term" value="P:methylation"/>
    <property type="evidence" value="ECO:0007669"/>
    <property type="project" value="UniProtKB-KW"/>
</dbReference>
<dbReference type="GO" id="GO:0008171">
    <property type="term" value="F:O-methyltransferase activity"/>
    <property type="evidence" value="ECO:0007669"/>
    <property type="project" value="InterPro"/>
</dbReference>
<dbReference type="PROSITE" id="PS51683">
    <property type="entry name" value="SAM_OMT_II"/>
    <property type="match status" value="1"/>
</dbReference>
<dbReference type="Gene3D" id="3.40.50.150">
    <property type="entry name" value="Vaccinia Virus protein VP39"/>
    <property type="match status" value="1"/>
</dbReference>
<accession>A0AAU7CS03</accession>
<dbReference type="InterPro" id="IPR036390">
    <property type="entry name" value="WH_DNA-bd_sf"/>
</dbReference>
<dbReference type="CDD" id="cd02440">
    <property type="entry name" value="AdoMet_MTases"/>
    <property type="match status" value="1"/>
</dbReference>
<keyword evidence="2" id="KW-0808">Transferase</keyword>
<gene>
    <name evidence="5" type="ORF">V5E97_18715</name>
</gene>
<dbReference type="InterPro" id="IPR001077">
    <property type="entry name" value="COMT_C"/>
</dbReference>
<feature type="domain" description="O-methyltransferase C-terminal" evidence="4">
    <location>
        <begin position="176"/>
        <end position="330"/>
    </location>
</feature>
<reference evidence="5" key="1">
    <citation type="submission" date="2024-05" db="EMBL/GenBank/DDBJ databases">
        <title>Planctomycetes of the genus Singulisphaera possess chitinolytic capabilities.</title>
        <authorList>
            <person name="Ivanova A."/>
        </authorList>
    </citation>
    <scope>NUCLEOTIDE SEQUENCE</scope>
    <source>
        <strain evidence="5">Ch08T</strain>
    </source>
</reference>
<keyword evidence="1 5" id="KW-0489">Methyltransferase</keyword>
<evidence type="ECO:0000256" key="3">
    <source>
        <dbReference type="ARBA" id="ARBA00022691"/>
    </source>
</evidence>
<dbReference type="InterPro" id="IPR036388">
    <property type="entry name" value="WH-like_DNA-bd_sf"/>
</dbReference>
<dbReference type="RefSeq" id="WP_406700824.1">
    <property type="nucleotide sequence ID" value="NZ_CP155447.1"/>
</dbReference>
<dbReference type="Gene3D" id="1.10.10.10">
    <property type="entry name" value="Winged helix-like DNA-binding domain superfamily/Winged helix DNA-binding domain"/>
    <property type="match status" value="1"/>
</dbReference>
<dbReference type="SUPFAM" id="SSF46785">
    <property type="entry name" value="Winged helix' DNA-binding domain"/>
    <property type="match status" value="1"/>
</dbReference>
<dbReference type="AlphaFoldDB" id="A0AAU7CS03"/>
<dbReference type="PANTHER" id="PTHR43712">
    <property type="entry name" value="PUTATIVE (AFU_ORTHOLOGUE AFUA_4G14580)-RELATED"/>
    <property type="match status" value="1"/>
</dbReference>
<dbReference type="InterPro" id="IPR016461">
    <property type="entry name" value="COMT-like"/>
</dbReference>
<protein>
    <submittedName>
        <fullName evidence="5">Methyltransferase</fullName>
    </submittedName>
</protein>
<dbReference type="EMBL" id="CP155447">
    <property type="protein sequence ID" value="XBH07986.1"/>
    <property type="molecule type" value="Genomic_DNA"/>
</dbReference>
<sequence length="357" mass="38466">MERAATEAPRLDPTPIFELFRGNHATELLTAAVAHLRLFEHLERGPLSPGALGVAMGLADRPIAVLVTALRAFGLLVMQADGRLDLSDLARGHLVPGGEFDVSGYIGLAADSPGVLEMVERLRTNRPAGDAADEPGAAFIYRDGIESAMEREASARHLTLALAGRAKNVAPVLAGRFSLAEGRRLLDIGGGTGIYSIAWLQRHPTLRAIVWDRPEVLKVAREMAESHGVADRLECRAGDMFHDPVPEEIDVILLSNILHDWDIAECRTLIRRCASALPPGGQLLIHDVFLDDSLDGPLPIALYSAALFRLTEGRAYSAAEYRSWLIEAGLEPGEITPTLVHCGVLPGRKPGTTGQTL</sequence>
<evidence type="ECO:0000313" key="5">
    <source>
        <dbReference type="EMBL" id="XBH07986.1"/>
    </source>
</evidence>
<evidence type="ECO:0000256" key="2">
    <source>
        <dbReference type="ARBA" id="ARBA00022679"/>
    </source>
</evidence>
<dbReference type="SUPFAM" id="SSF53335">
    <property type="entry name" value="S-adenosyl-L-methionine-dependent methyltransferases"/>
    <property type="match status" value="1"/>
</dbReference>